<dbReference type="PANTHER" id="PTHR31809:SF0">
    <property type="entry name" value="BUD13 HOMOLOG"/>
    <property type="match status" value="1"/>
</dbReference>
<dbReference type="Pfam" id="PF09736">
    <property type="entry name" value="Bud13"/>
    <property type="match status" value="1"/>
</dbReference>
<evidence type="ECO:0000256" key="1">
    <source>
        <dbReference type="ARBA" id="ARBA00011069"/>
    </source>
</evidence>
<evidence type="ECO:0000256" key="3">
    <source>
        <dbReference type="SAM" id="MobiDB-lite"/>
    </source>
</evidence>
<evidence type="ECO:0000313" key="5">
    <source>
        <dbReference type="Proteomes" id="UP001331761"/>
    </source>
</evidence>
<sequence>MFSERRRNDSDSDQSPPRRHDRSRMRTKGSDSDQSPPRKHGKPSSHKREWEQHRERRISTPERLGKESQRTLDGKRAEQLDEMARVAAEPLARMADDAEMNRHLKEQILEEDPMAVMLNTKKRKQALNRGDLVYPTYQGECPPNRFGIRPGYRWDGVDRSNGFEGRLAQAKNKKNAQEREYYQNLQCYE</sequence>
<comment type="similarity">
    <text evidence="1">Belongs to the CWC26 family.</text>
</comment>
<dbReference type="InterPro" id="IPR018609">
    <property type="entry name" value="Bud13"/>
</dbReference>
<dbReference type="PANTHER" id="PTHR31809">
    <property type="entry name" value="BUD13 HOMOLOG"/>
    <property type="match status" value="1"/>
</dbReference>
<name>A0AAN8J2U2_TRICO</name>
<dbReference type="GO" id="GO:0000398">
    <property type="term" value="P:mRNA splicing, via spliceosome"/>
    <property type="evidence" value="ECO:0007669"/>
    <property type="project" value="TreeGrafter"/>
</dbReference>
<feature type="region of interest" description="Disordered" evidence="3">
    <location>
        <begin position="1"/>
        <end position="83"/>
    </location>
</feature>
<dbReference type="InterPro" id="IPR051112">
    <property type="entry name" value="CWC26_splicing_factor"/>
</dbReference>
<dbReference type="GO" id="GO:0070274">
    <property type="term" value="C:RES complex"/>
    <property type="evidence" value="ECO:0007669"/>
    <property type="project" value="TreeGrafter"/>
</dbReference>
<dbReference type="EMBL" id="WIXE01005676">
    <property type="protein sequence ID" value="KAK5981979.1"/>
    <property type="molecule type" value="Genomic_DNA"/>
</dbReference>
<comment type="caution">
    <text evidence="4">The sequence shown here is derived from an EMBL/GenBank/DDBJ whole genome shotgun (WGS) entry which is preliminary data.</text>
</comment>
<proteinExistence type="inferred from homology"/>
<feature type="compositionally biased region" description="Basic residues" evidence="3">
    <location>
        <begin position="17"/>
        <end position="27"/>
    </location>
</feature>
<feature type="compositionally biased region" description="Basic and acidic residues" evidence="3">
    <location>
        <begin position="1"/>
        <end position="10"/>
    </location>
</feature>
<dbReference type="AlphaFoldDB" id="A0AAN8J2U2"/>
<evidence type="ECO:0000313" key="4">
    <source>
        <dbReference type="EMBL" id="KAK5981979.1"/>
    </source>
</evidence>
<feature type="compositionally biased region" description="Basic and acidic residues" evidence="3">
    <location>
        <begin position="46"/>
        <end position="83"/>
    </location>
</feature>
<accession>A0AAN8J2U2</accession>
<dbReference type="GO" id="GO:0003723">
    <property type="term" value="F:RNA binding"/>
    <property type="evidence" value="ECO:0007669"/>
    <property type="project" value="TreeGrafter"/>
</dbReference>
<dbReference type="GO" id="GO:0005684">
    <property type="term" value="C:U2-type spliceosomal complex"/>
    <property type="evidence" value="ECO:0007669"/>
    <property type="project" value="TreeGrafter"/>
</dbReference>
<gene>
    <name evidence="4" type="ORF">GCK32_003279</name>
</gene>
<keyword evidence="5" id="KW-1185">Reference proteome</keyword>
<evidence type="ECO:0000256" key="2">
    <source>
        <dbReference type="ARBA" id="ARBA00014454"/>
    </source>
</evidence>
<protein>
    <recommendedName>
        <fullName evidence="2">BUD13 homolog</fullName>
    </recommendedName>
</protein>
<reference evidence="4 5" key="1">
    <citation type="submission" date="2019-10" db="EMBL/GenBank/DDBJ databases">
        <title>Assembly and Annotation for the nematode Trichostrongylus colubriformis.</title>
        <authorList>
            <person name="Martin J."/>
        </authorList>
    </citation>
    <scope>NUCLEOTIDE SEQUENCE [LARGE SCALE GENOMIC DNA]</scope>
    <source>
        <strain evidence="4">G859</strain>
        <tissue evidence="4">Whole worm</tissue>
    </source>
</reference>
<organism evidence="4 5">
    <name type="scientific">Trichostrongylus colubriformis</name>
    <name type="common">Black scour worm</name>
    <dbReference type="NCBI Taxonomy" id="6319"/>
    <lineage>
        <taxon>Eukaryota</taxon>
        <taxon>Metazoa</taxon>
        <taxon>Ecdysozoa</taxon>
        <taxon>Nematoda</taxon>
        <taxon>Chromadorea</taxon>
        <taxon>Rhabditida</taxon>
        <taxon>Rhabditina</taxon>
        <taxon>Rhabditomorpha</taxon>
        <taxon>Strongyloidea</taxon>
        <taxon>Trichostrongylidae</taxon>
        <taxon>Trichostrongylus</taxon>
    </lineage>
</organism>
<dbReference type="Proteomes" id="UP001331761">
    <property type="component" value="Unassembled WGS sequence"/>
</dbReference>